<evidence type="ECO:0000259" key="8">
    <source>
        <dbReference type="Pfam" id="PF04545"/>
    </source>
</evidence>
<evidence type="ECO:0000313" key="10">
    <source>
        <dbReference type="Proteomes" id="UP001501257"/>
    </source>
</evidence>
<evidence type="ECO:0000256" key="3">
    <source>
        <dbReference type="ARBA" id="ARBA00023082"/>
    </source>
</evidence>
<name>A0ABP9TLH8_9MICC</name>
<keyword evidence="10" id="KW-1185">Reference proteome</keyword>
<dbReference type="InterPro" id="IPR007627">
    <property type="entry name" value="RNA_pol_sigma70_r2"/>
</dbReference>
<gene>
    <name evidence="9" type="ORF">GCM10025778_07960</name>
</gene>
<evidence type="ECO:0000256" key="4">
    <source>
        <dbReference type="ARBA" id="ARBA00023125"/>
    </source>
</evidence>
<evidence type="ECO:0000256" key="2">
    <source>
        <dbReference type="ARBA" id="ARBA00023015"/>
    </source>
</evidence>
<keyword evidence="5 6" id="KW-0804">Transcription</keyword>
<accession>A0ABP9TLH8</accession>
<dbReference type="Pfam" id="PF04542">
    <property type="entry name" value="Sigma70_r2"/>
    <property type="match status" value="1"/>
</dbReference>
<protein>
    <recommendedName>
        <fullName evidence="6">RNA polymerase sigma factor</fullName>
    </recommendedName>
</protein>
<dbReference type="EMBL" id="BAABLK010000015">
    <property type="protein sequence ID" value="GAA5226265.1"/>
    <property type="molecule type" value="Genomic_DNA"/>
</dbReference>
<dbReference type="Gene3D" id="1.10.10.10">
    <property type="entry name" value="Winged helix-like DNA-binding domain superfamily/Winged helix DNA-binding domain"/>
    <property type="match status" value="1"/>
</dbReference>
<keyword evidence="3 6" id="KW-0731">Sigma factor</keyword>
<feature type="domain" description="RNA polymerase sigma-70 region 2" evidence="7">
    <location>
        <begin position="25"/>
        <end position="91"/>
    </location>
</feature>
<evidence type="ECO:0000256" key="1">
    <source>
        <dbReference type="ARBA" id="ARBA00010641"/>
    </source>
</evidence>
<dbReference type="SUPFAM" id="SSF88659">
    <property type="entry name" value="Sigma3 and sigma4 domains of RNA polymerase sigma factors"/>
    <property type="match status" value="1"/>
</dbReference>
<dbReference type="InterPro" id="IPR000838">
    <property type="entry name" value="RNA_pol_sigma70_ECF_CS"/>
</dbReference>
<sequence>MDSQDVEALGRAFCAGDPEAMRGVYERFSPLVFTLALRAVQNRQDAEDIAQQVFVAAWRSRGAFDPAKAALGPWLVGITRNKIHDLYDLRTRSRRNESAVVETVHAEQSTTDTESNVLDRVLVLDALERLGSPQREILHLAFLGDLTHATIAERMNLPLGTVKSHINRSLRKLREAMAVSDATS</sequence>
<proteinExistence type="inferred from homology"/>
<dbReference type="SUPFAM" id="SSF88946">
    <property type="entry name" value="Sigma2 domain of RNA polymerase sigma factors"/>
    <property type="match status" value="1"/>
</dbReference>
<evidence type="ECO:0000259" key="7">
    <source>
        <dbReference type="Pfam" id="PF04542"/>
    </source>
</evidence>
<keyword evidence="2 6" id="KW-0805">Transcription regulation</keyword>
<dbReference type="InterPro" id="IPR007630">
    <property type="entry name" value="RNA_pol_sigma70_r4"/>
</dbReference>
<dbReference type="PROSITE" id="PS01063">
    <property type="entry name" value="SIGMA70_ECF"/>
    <property type="match status" value="1"/>
</dbReference>
<keyword evidence="4 6" id="KW-0238">DNA-binding</keyword>
<dbReference type="InterPro" id="IPR014284">
    <property type="entry name" value="RNA_pol_sigma-70_dom"/>
</dbReference>
<dbReference type="PANTHER" id="PTHR43133">
    <property type="entry name" value="RNA POLYMERASE ECF-TYPE SIGMA FACTO"/>
    <property type="match status" value="1"/>
</dbReference>
<dbReference type="Pfam" id="PF04545">
    <property type="entry name" value="Sigma70_r4"/>
    <property type="match status" value="1"/>
</dbReference>
<reference evidence="10" key="1">
    <citation type="journal article" date="2019" name="Int. J. Syst. Evol. Microbiol.">
        <title>The Global Catalogue of Microorganisms (GCM) 10K type strain sequencing project: providing services to taxonomists for standard genome sequencing and annotation.</title>
        <authorList>
            <consortium name="The Broad Institute Genomics Platform"/>
            <consortium name="The Broad Institute Genome Sequencing Center for Infectious Disease"/>
            <person name="Wu L."/>
            <person name="Ma J."/>
        </authorList>
    </citation>
    <scope>NUCLEOTIDE SEQUENCE [LARGE SCALE GENOMIC DNA]</scope>
    <source>
        <strain evidence="10">JCM 18952</strain>
    </source>
</reference>
<dbReference type="RefSeq" id="WP_210100429.1">
    <property type="nucleotide sequence ID" value="NZ_BAABLK010000015.1"/>
</dbReference>
<organism evidence="9 10">
    <name type="scientific">Paeniglutamicibacter antarcticus</name>
    <dbReference type="NCBI Taxonomy" id="494023"/>
    <lineage>
        <taxon>Bacteria</taxon>
        <taxon>Bacillati</taxon>
        <taxon>Actinomycetota</taxon>
        <taxon>Actinomycetes</taxon>
        <taxon>Micrococcales</taxon>
        <taxon>Micrococcaceae</taxon>
        <taxon>Paeniglutamicibacter</taxon>
    </lineage>
</organism>
<dbReference type="InterPro" id="IPR039425">
    <property type="entry name" value="RNA_pol_sigma-70-like"/>
</dbReference>
<dbReference type="Proteomes" id="UP001501257">
    <property type="component" value="Unassembled WGS sequence"/>
</dbReference>
<dbReference type="InterPro" id="IPR013325">
    <property type="entry name" value="RNA_pol_sigma_r2"/>
</dbReference>
<evidence type="ECO:0000256" key="6">
    <source>
        <dbReference type="RuleBase" id="RU000716"/>
    </source>
</evidence>
<dbReference type="PANTHER" id="PTHR43133:SF62">
    <property type="entry name" value="RNA POLYMERASE SIGMA FACTOR SIGZ"/>
    <property type="match status" value="1"/>
</dbReference>
<dbReference type="InterPro" id="IPR036388">
    <property type="entry name" value="WH-like_DNA-bd_sf"/>
</dbReference>
<dbReference type="NCBIfam" id="TIGR02937">
    <property type="entry name" value="sigma70-ECF"/>
    <property type="match status" value="1"/>
</dbReference>
<evidence type="ECO:0000313" key="9">
    <source>
        <dbReference type="EMBL" id="GAA5226265.1"/>
    </source>
</evidence>
<evidence type="ECO:0000256" key="5">
    <source>
        <dbReference type="ARBA" id="ARBA00023163"/>
    </source>
</evidence>
<comment type="similarity">
    <text evidence="1 6">Belongs to the sigma-70 factor family. ECF subfamily.</text>
</comment>
<dbReference type="InterPro" id="IPR013324">
    <property type="entry name" value="RNA_pol_sigma_r3/r4-like"/>
</dbReference>
<comment type="caution">
    <text evidence="9">The sequence shown here is derived from an EMBL/GenBank/DDBJ whole genome shotgun (WGS) entry which is preliminary data.</text>
</comment>
<dbReference type="CDD" id="cd06171">
    <property type="entry name" value="Sigma70_r4"/>
    <property type="match status" value="1"/>
</dbReference>
<feature type="domain" description="RNA polymerase sigma-70 region 4" evidence="8">
    <location>
        <begin position="126"/>
        <end position="175"/>
    </location>
</feature>
<dbReference type="Gene3D" id="1.10.1740.10">
    <property type="match status" value="1"/>
</dbReference>